<feature type="non-terminal residue" evidence="1">
    <location>
        <position position="1"/>
    </location>
</feature>
<protein>
    <submittedName>
        <fullName evidence="1">Uncharacterized protein</fullName>
    </submittedName>
</protein>
<organism evidence="1">
    <name type="scientific">marine sediment metagenome</name>
    <dbReference type="NCBI Taxonomy" id="412755"/>
    <lineage>
        <taxon>unclassified sequences</taxon>
        <taxon>metagenomes</taxon>
        <taxon>ecological metagenomes</taxon>
    </lineage>
</organism>
<gene>
    <name evidence="1" type="ORF">S01H4_59699</name>
</gene>
<proteinExistence type="predicted"/>
<dbReference type="EMBL" id="BART01035057">
    <property type="protein sequence ID" value="GAH10520.1"/>
    <property type="molecule type" value="Genomic_DNA"/>
</dbReference>
<name>X1DQL5_9ZZZZ</name>
<evidence type="ECO:0000313" key="1">
    <source>
        <dbReference type="EMBL" id="GAH10520.1"/>
    </source>
</evidence>
<dbReference type="AlphaFoldDB" id="X1DQL5"/>
<accession>X1DQL5</accession>
<sequence>SKLIKRYENTLLLKTIAKIMIFSKIILIKKLILEY</sequence>
<comment type="caution">
    <text evidence="1">The sequence shown here is derived from an EMBL/GenBank/DDBJ whole genome shotgun (WGS) entry which is preliminary data.</text>
</comment>
<reference evidence="1" key="1">
    <citation type="journal article" date="2014" name="Front. Microbiol.">
        <title>High frequency of phylogenetically diverse reductive dehalogenase-homologous genes in deep subseafloor sedimentary metagenomes.</title>
        <authorList>
            <person name="Kawai M."/>
            <person name="Futagami T."/>
            <person name="Toyoda A."/>
            <person name="Takaki Y."/>
            <person name="Nishi S."/>
            <person name="Hori S."/>
            <person name="Arai W."/>
            <person name="Tsubouchi T."/>
            <person name="Morono Y."/>
            <person name="Uchiyama I."/>
            <person name="Ito T."/>
            <person name="Fujiyama A."/>
            <person name="Inagaki F."/>
            <person name="Takami H."/>
        </authorList>
    </citation>
    <scope>NUCLEOTIDE SEQUENCE</scope>
    <source>
        <strain evidence="1">Expedition CK06-06</strain>
    </source>
</reference>